<gene>
    <name evidence="6" type="ORF">SAMN05443575_1320</name>
</gene>
<dbReference type="EMBL" id="FQVU01000002">
    <property type="protein sequence ID" value="SHG08249.1"/>
    <property type="molecule type" value="Genomic_DNA"/>
</dbReference>
<evidence type="ECO:0000256" key="1">
    <source>
        <dbReference type="ARBA" id="ARBA00023015"/>
    </source>
</evidence>
<dbReference type="PANTHER" id="PTHR30154">
    <property type="entry name" value="LEUCINE-RESPONSIVE REGULATORY PROTEIN"/>
    <property type="match status" value="1"/>
</dbReference>
<keyword evidence="3" id="KW-0804">Transcription</keyword>
<dbReference type="Proteomes" id="UP000186132">
    <property type="component" value="Unassembled WGS sequence"/>
</dbReference>
<accession>A0A1M5GWZ0</accession>
<dbReference type="Pfam" id="PF13404">
    <property type="entry name" value="HTH_AsnC-type"/>
    <property type="match status" value="2"/>
</dbReference>
<dbReference type="InterPro" id="IPR019888">
    <property type="entry name" value="Tscrpt_reg_AsnC-like"/>
</dbReference>
<dbReference type="GO" id="GO:0005829">
    <property type="term" value="C:cytosol"/>
    <property type="evidence" value="ECO:0007669"/>
    <property type="project" value="TreeGrafter"/>
</dbReference>
<evidence type="ECO:0000313" key="7">
    <source>
        <dbReference type="Proteomes" id="UP000186132"/>
    </source>
</evidence>
<keyword evidence="2 6" id="KW-0238">DNA-binding</keyword>
<dbReference type="OrthoDB" id="3453230at2"/>
<keyword evidence="7" id="KW-1185">Reference proteome</keyword>
<feature type="domain" description="HTH asnC-type" evidence="5">
    <location>
        <begin position="191"/>
        <end position="227"/>
    </location>
</feature>
<sequence length="339" mass="36143">MLSETASIDVVDAQIIRCLQLSPRIPFRTVADILALSEQTVARRYRRLVGGGIVRVTVVLRPTAFGQTNWTVRTKCRPSGAESLAQALARRDDVSWVTLAAGGAEVLWVLRARSQESRDELLMHRLPRSAPVLDISAAMLLHRYVGVGTSPADDWAGLADLLDAQQAAAATATMALRPCAEDRRFEFRPGDTAMLDVLKADARASYATLADAAGTTEARAARRLRTLVEDGAAYLDVDIALAAIGMHASATLWLTVPPSRLHAAGTALASAPEVGFAGAVTGPQNLMASVVCRDVEHLYRMVTETVGAIEGVQSLAISPVSRQLKQADALVDGDRLAVS</sequence>
<dbReference type="PANTHER" id="PTHR30154:SF34">
    <property type="entry name" value="TRANSCRIPTIONAL REGULATOR AZLB"/>
    <property type="match status" value="1"/>
</dbReference>
<evidence type="ECO:0000259" key="4">
    <source>
        <dbReference type="Pfam" id="PF01037"/>
    </source>
</evidence>
<dbReference type="AlphaFoldDB" id="A0A1M5GWZ0"/>
<dbReference type="RefSeq" id="WP_073387866.1">
    <property type="nucleotide sequence ID" value="NZ_FQVU01000002.1"/>
</dbReference>
<dbReference type="Gene3D" id="3.30.70.920">
    <property type="match status" value="1"/>
</dbReference>
<dbReference type="InterPro" id="IPR000485">
    <property type="entry name" value="AsnC-type_HTH_dom"/>
</dbReference>
<dbReference type="GO" id="GO:0043565">
    <property type="term" value="F:sequence-specific DNA binding"/>
    <property type="evidence" value="ECO:0007669"/>
    <property type="project" value="InterPro"/>
</dbReference>
<evidence type="ECO:0000259" key="5">
    <source>
        <dbReference type="Pfam" id="PF13404"/>
    </source>
</evidence>
<dbReference type="SUPFAM" id="SSF54909">
    <property type="entry name" value="Dimeric alpha+beta barrel"/>
    <property type="match status" value="1"/>
</dbReference>
<dbReference type="SUPFAM" id="SSF46785">
    <property type="entry name" value="Winged helix' DNA-binding domain"/>
    <property type="match status" value="1"/>
</dbReference>
<dbReference type="STRING" id="1206085.SAMN05443575_1320"/>
<feature type="domain" description="HTH asnC-type" evidence="5">
    <location>
        <begin position="8"/>
        <end position="48"/>
    </location>
</feature>
<dbReference type="InterPro" id="IPR011008">
    <property type="entry name" value="Dimeric_a/b-barrel"/>
</dbReference>
<dbReference type="InterPro" id="IPR019887">
    <property type="entry name" value="Tscrpt_reg_AsnC/Lrp_C"/>
</dbReference>
<dbReference type="InterPro" id="IPR036390">
    <property type="entry name" value="WH_DNA-bd_sf"/>
</dbReference>
<dbReference type="Gene3D" id="1.10.10.10">
    <property type="entry name" value="Winged helix-like DNA-binding domain superfamily/Winged helix DNA-binding domain"/>
    <property type="match status" value="2"/>
</dbReference>
<evidence type="ECO:0000256" key="3">
    <source>
        <dbReference type="ARBA" id="ARBA00023163"/>
    </source>
</evidence>
<reference evidence="7" key="1">
    <citation type="submission" date="2016-11" db="EMBL/GenBank/DDBJ databases">
        <authorList>
            <person name="Varghese N."/>
            <person name="Submissions S."/>
        </authorList>
    </citation>
    <scope>NUCLEOTIDE SEQUENCE [LARGE SCALE GENOMIC DNA]</scope>
    <source>
        <strain evidence="7">DSM 45627</strain>
    </source>
</reference>
<protein>
    <submittedName>
        <fullName evidence="6">DNA-binding transcriptional regulator, Lrp family</fullName>
    </submittedName>
</protein>
<keyword evidence="1" id="KW-0805">Transcription regulation</keyword>
<evidence type="ECO:0000313" key="6">
    <source>
        <dbReference type="EMBL" id="SHG08249.1"/>
    </source>
</evidence>
<dbReference type="GO" id="GO:0043200">
    <property type="term" value="P:response to amino acid"/>
    <property type="evidence" value="ECO:0007669"/>
    <property type="project" value="TreeGrafter"/>
</dbReference>
<organism evidence="6 7">
    <name type="scientific">Jatrophihabitans endophyticus</name>
    <dbReference type="NCBI Taxonomy" id="1206085"/>
    <lineage>
        <taxon>Bacteria</taxon>
        <taxon>Bacillati</taxon>
        <taxon>Actinomycetota</taxon>
        <taxon>Actinomycetes</taxon>
        <taxon>Jatrophihabitantales</taxon>
        <taxon>Jatrophihabitantaceae</taxon>
        <taxon>Jatrophihabitans</taxon>
    </lineage>
</organism>
<proteinExistence type="predicted"/>
<dbReference type="Pfam" id="PF01037">
    <property type="entry name" value="AsnC_trans_reg"/>
    <property type="match status" value="1"/>
</dbReference>
<evidence type="ECO:0000256" key="2">
    <source>
        <dbReference type="ARBA" id="ARBA00023125"/>
    </source>
</evidence>
<dbReference type="InterPro" id="IPR036388">
    <property type="entry name" value="WH-like_DNA-bd_sf"/>
</dbReference>
<feature type="domain" description="Transcription regulator AsnC/Lrp ligand binding" evidence="4">
    <location>
        <begin position="254"/>
        <end position="321"/>
    </location>
</feature>
<name>A0A1M5GWZ0_9ACTN</name>
<dbReference type="SMART" id="SM00344">
    <property type="entry name" value="HTH_ASNC"/>
    <property type="match status" value="2"/>
</dbReference>